<comment type="function">
    <text evidence="7">Involved in protein precursor import into chloroplasts.</text>
</comment>
<name>A0A8S1INB0_9CHLO</name>
<dbReference type="PANTHER" id="PTHR33510:SF9">
    <property type="entry name" value="HIT-TYPE ZINC FINGER FAMILY PROTEIN-RELATED"/>
    <property type="match status" value="1"/>
</dbReference>
<comment type="caution">
    <text evidence="7">Lacks conserved residue(s) required for the propagation of feature annotation.</text>
</comment>
<comment type="similarity">
    <text evidence="2 7">Belongs to the Tic20 family.</text>
</comment>
<evidence type="ECO:0000256" key="7">
    <source>
        <dbReference type="RuleBase" id="RU367003"/>
    </source>
</evidence>
<accession>A0A8S1INB0</accession>
<dbReference type="EMBL" id="CAJHUC010000318">
    <property type="protein sequence ID" value="CAD7695199.1"/>
    <property type="molecule type" value="Genomic_DNA"/>
</dbReference>
<evidence type="ECO:0000256" key="2">
    <source>
        <dbReference type="ARBA" id="ARBA00009596"/>
    </source>
</evidence>
<feature type="region of interest" description="Disordered" evidence="8">
    <location>
        <begin position="1"/>
        <end position="22"/>
    </location>
</feature>
<dbReference type="GO" id="GO:0009706">
    <property type="term" value="C:chloroplast inner membrane"/>
    <property type="evidence" value="ECO:0007669"/>
    <property type="project" value="UniProtKB-SubCell"/>
</dbReference>
<organism evidence="9 10">
    <name type="scientific">Ostreobium quekettii</name>
    <dbReference type="NCBI Taxonomy" id="121088"/>
    <lineage>
        <taxon>Eukaryota</taxon>
        <taxon>Viridiplantae</taxon>
        <taxon>Chlorophyta</taxon>
        <taxon>core chlorophytes</taxon>
        <taxon>Ulvophyceae</taxon>
        <taxon>TCBD clade</taxon>
        <taxon>Bryopsidales</taxon>
        <taxon>Ostreobineae</taxon>
        <taxon>Ostreobiaceae</taxon>
        <taxon>Ostreobium</taxon>
    </lineage>
</organism>
<keyword evidence="6 7" id="KW-0472">Membrane</keyword>
<feature type="transmembrane region" description="Helical" evidence="7">
    <location>
        <begin position="220"/>
        <end position="244"/>
    </location>
</feature>
<keyword evidence="3 7" id="KW-0812">Transmembrane</keyword>
<dbReference type="PANTHER" id="PTHR33510">
    <property type="entry name" value="PROTEIN TIC 20-II, CHLOROPLASTIC"/>
    <property type="match status" value="1"/>
</dbReference>
<evidence type="ECO:0000256" key="5">
    <source>
        <dbReference type="ARBA" id="ARBA00022989"/>
    </source>
</evidence>
<comment type="caution">
    <text evidence="9">The sequence shown here is derived from an EMBL/GenBank/DDBJ whole genome shotgun (WGS) entry which is preliminary data.</text>
</comment>
<keyword evidence="7" id="KW-0150">Chloroplast</keyword>
<evidence type="ECO:0000256" key="1">
    <source>
        <dbReference type="ARBA" id="ARBA00004478"/>
    </source>
</evidence>
<dbReference type="InterPro" id="IPR005691">
    <property type="entry name" value="Tic20"/>
</dbReference>
<feature type="region of interest" description="Disordered" evidence="8">
    <location>
        <begin position="81"/>
        <end position="115"/>
    </location>
</feature>
<comment type="subcellular location">
    <subcellularLocation>
        <location evidence="1">Plastid</location>
        <location evidence="1">Chloroplast inner membrane</location>
        <topology evidence="1">Multi-pass membrane protein</topology>
    </subcellularLocation>
    <subcellularLocation>
        <location evidence="7">Plastid</location>
        <location evidence="7">Chloroplast membrane</location>
        <topology evidence="7">Multi-pass membrane protein</topology>
    </subcellularLocation>
</comment>
<keyword evidence="7" id="KW-0934">Plastid</keyword>
<keyword evidence="4" id="KW-1001">Plastid inner membrane</keyword>
<dbReference type="Pfam" id="PF16166">
    <property type="entry name" value="TIC20"/>
    <property type="match status" value="1"/>
</dbReference>
<evidence type="ECO:0000313" key="9">
    <source>
        <dbReference type="EMBL" id="CAD7695199.1"/>
    </source>
</evidence>
<dbReference type="Proteomes" id="UP000708148">
    <property type="component" value="Unassembled WGS sequence"/>
</dbReference>
<sequence>MAHGANTLPHLAGPLPPCRRPQQLRASRAASCGAGQWRRPTGCLGGMAGAGERRAGRPEPSAARLRCSAFLPDASSLRIAKTTRRQQAERVPVSARVRDPDAAEEDEENPDKEPPNIFWRTMAAFMYMIPWIDAVGLGREIYHKFPVFIYLYYMTGPFVGIYYCSQFAPLVVFFLMFLAVVKNNKLSHFVRFNCMQAIMLDIVVMLFTILHSYFPAELRWSWVLSVFDSFSWVASMATVLYCVFFTLRGFYADLPYVSEAVYIQVEMSEYA</sequence>
<reference evidence="9" key="1">
    <citation type="submission" date="2020-12" db="EMBL/GenBank/DDBJ databases">
        <authorList>
            <person name="Iha C."/>
        </authorList>
    </citation>
    <scope>NUCLEOTIDE SEQUENCE</scope>
</reference>
<evidence type="ECO:0000256" key="3">
    <source>
        <dbReference type="ARBA" id="ARBA00022692"/>
    </source>
</evidence>
<protein>
    <recommendedName>
        <fullName evidence="7">Protein TIC 20</fullName>
    </recommendedName>
</protein>
<feature type="transmembrane region" description="Helical" evidence="7">
    <location>
        <begin position="193"/>
        <end position="214"/>
    </location>
</feature>
<proteinExistence type="inferred from homology"/>
<feature type="transmembrane region" description="Helical" evidence="7">
    <location>
        <begin position="158"/>
        <end position="181"/>
    </location>
</feature>
<keyword evidence="10" id="KW-1185">Reference proteome</keyword>
<gene>
    <name evidence="9" type="ORF">OSTQU699_LOCUS560</name>
</gene>
<dbReference type="AlphaFoldDB" id="A0A8S1INB0"/>
<evidence type="ECO:0000256" key="4">
    <source>
        <dbReference type="ARBA" id="ARBA00022780"/>
    </source>
</evidence>
<evidence type="ECO:0000313" key="10">
    <source>
        <dbReference type="Proteomes" id="UP000708148"/>
    </source>
</evidence>
<keyword evidence="5 7" id="KW-1133">Transmembrane helix</keyword>
<evidence type="ECO:0000256" key="8">
    <source>
        <dbReference type="SAM" id="MobiDB-lite"/>
    </source>
</evidence>
<dbReference type="OrthoDB" id="602284at2759"/>
<evidence type="ECO:0000256" key="6">
    <source>
        <dbReference type="ARBA" id="ARBA00023136"/>
    </source>
</evidence>